<evidence type="ECO:0000313" key="2">
    <source>
        <dbReference type="Proteomes" id="UP001203136"/>
    </source>
</evidence>
<name>A0AAW5F6Q9_CLOSY</name>
<reference evidence="1" key="1">
    <citation type="journal article" date="2022" name="Cell Host Microbe">
        <title>Colonization of the live biotherapeutic product VE303 and modulation of the microbiota and metabolites in healthy volunteers.</title>
        <authorList>
            <person name="Dsouza M."/>
            <person name="Menon R."/>
            <person name="Crossette E."/>
            <person name="Bhattarai S.K."/>
            <person name="Schneider J."/>
            <person name="Kim Y.G."/>
            <person name="Reddy S."/>
            <person name="Caballero S."/>
            <person name="Felix C."/>
            <person name="Cornacchione L."/>
            <person name="Hendrickson J."/>
            <person name="Watson A.R."/>
            <person name="Minot S.S."/>
            <person name="Greenfield N."/>
            <person name="Schopf L."/>
            <person name="Szabady R."/>
            <person name="Patarroyo J."/>
            <person name="Smith W."/>
            <person name="Harrison P."/>
            <person name="Kuijper E.J."/>
            <person name="Kelly C.P."/>
            <person name="Olle B."/>
            <person name="Bobilev D."/>
            <person name="Silber J.L."/>
            <person name="Bucci V."/>
            <person name="Roberts B."/>
            <person name="Faith J."/>
            <person name="Norman J.M."/>
        </authorList>
    </citation>
    <scope>NUCLEOTIDE SEQUENCE</scope>
    <source>
        <strain evidence="1">VE303-04</strain>
    </source>
</reference>
<dbReference type="EMBL" id="JAINVB010000001">
    <property type="protein sequence ID" value="MCK0087514.1"/>
    <property type="molecule type" value="Genomic_DNA"/>
</dbReference>
<evidence type="ECO:0000313" key="1">
    <source>
        <dbReference type="EMBL" id="MCK0087514.1"/>
    </source>
</evidence>
<accession>A0AAW5F6Q9</accession>
<gene>
    <name evidence="1" type="ORF">K5I21_16865</name>
</gene>
<dbReference type="RefSeq" id="WP_247213271.1">
    <property type="nucleotide sequence ID" value="NZ_JAINVB010000001.1"/>
</dbReference>
<proteinExistence type="predicted"/>
<comment type="caution">
    <text evidence="1">The sequence shown here is derived from an EMBL/GenBank/DDBJ whole genome shotgun (WGS) entry which is preliminary data.</text>
</comment>
<protein>
    <submittedName>
        <fullName evidence="1">Uncharacterized protein</fullName>
    </submittedName>
</protein>
<dbReference type="AlphaFoldDB" id="A0AAW5F6Q9"/>
<sequence>MSIFLMVIGFFFLNYVDENCDLEVVQECYKKLHELLAWGYPFTLIRINKSCMHVEYLDYINQMVKKLSKNNLEGFVDVWKELMLREEKLATANTLIR</sequence>
<dbReference type="Proteomes" id="UP001203136">
    <property type="component" value="Unassembled WGS sequence"/>
</dbReference>
<organism evidence="1 2">
    <name type="scientific">Clostridium symbiosum</name>
    <name type="common">Bacteroides symbiosus</name>
    <dbReference type="NCBI Taxonomy" id="1512"/>
    <lineage>
        <taxon>Bacteria</taxon>
        <taxon>Bacillati</taxon>
        <taxon>Bacillota</taxon>
        <taxon>Clostridia</taxon>
        <taxon>Lachnospirales</taxon>
        <taxon>Lachnospiraceae</taxon>
        <taxon>Otoolea</taxon>
    </lineage>
</organism>